<gene>
    <name evidence="1" type="ORF">METZ01_LOCUS228006</name>
</gene>
<reference evidence="1" key="1">
    <citation type="submission" date="2018-05" db="EMBL/GenBank/DDBJ databases">
        <authorList>
            <person name="Lanie J.A."/>
            <person name="Ng W.-L."/>
            <person name="Kazmierczak K.M."/>
            <person name="Andrzejewski T.M."/>
            <person name="Davidsen T.M."/>
            <person name="Wayne K.J."/>
            <person name="Tettelin H."/>
            <person name="Glass J.I."/>
            <person name="Rusch D."/>
            <person name="Podicherti R."/>
            <person name="Tsui H.-C.T."/>
            <person name="Winkler M.E."/>
        </authorList>
    </citation>
    <scope>NUCLEOTIDE SEQUENCE</scope>
</reference>
<proteinExistence type="predicted"/>
<evidence type="ECO:0000313" key="1">
    <source>
        <dbReference type="EMBL" id="SVB75152.1"/>
    </source>
</evidence>
<name>A0A382GJS4_9ZZZZ</name>
<accession>A0A382GJS4</accession>
<protein>
    <submittedName>
        <fullName evidence="1">Uncharacterized protein</fullName>
    </submittedName>
</protein>
<dbReference type="EMBL" id="UINC01055824">
    <property type="protein sequence ID" value="SVB75152.1"/>
    <property type="molecule type" value="Genomic_DNA"/>
</dbReference>
<organism evidence="1">
    <name type="scientific">marine metagenome</name>
    <dbReference type="NCBI Taxonomy" id="408172"/>
    <lineage>
        <taxon>unclassified sequences</taxon>
        <taxon>metagenomes</taxon>
        <taxon>ecological metagenomes</taxon>
    </lineage>
</organism>
<dbReference type="AlphaFoldDB" id="A0A382GJS4"/>
<sequence length="39" mass="4634">MLRDSQRVFYQQPDYQRGATVVFWISKCVEIRKNTIGEA</sequence>